<dbReference type="Gene3D" id="3.90.580.10">
    <property type="entry name" value="Zinc finger, CHC2-type domain"/>
    <property type="match status" value="1"/>
</dbReference>
<dbReference type="Pfam" id="PF01807">
    <property type="entry name" value="Zn_ribbon_DnaG"/>
    <property type="match status" value="1"/>
</dbReference>
<dbReference type="EMBL" id="UINC01016978">
    <property type="protein sequence ID" value="SVA70262.1"/>
    <property type="molecule type" value="Genomic_DNA"/>
</dbReference>
<reference evidence="5" key="1">
    <citation type="submission" date="2018-05" db="EMBL/GenBank/DDBJ databases">
        <authorList>
            <person name="Lanie J.A."/>
            <person name="Ng W.-L."/>
            <person name="Kazmierczak K.M."/>
            <person name="Andrzejewski T.M."/>
            <person name="Davidsen T.M."/>
            <person name="Wayne K.J."/>
            <person name="Tettelin H."/>
            <person name="Glass J.I."/>
            <person name="Rusch D."/>
            <person name="Podicherti R."/>
            <person name="Tsui H.-C.T."/>
            <person name="Winkler M.E."/>
        </authorList>
    </citation>
    <scope>NUCLEOTIDE SEQUENCE</scope>
</reference>
<feature type="domain" description="Zinc finger CHC2-type" evidence="4">
    <location>
        <begin position="11"/>
        <end position="47"/>
    </location>
</feature>
<evidence type="ECO:0000256" key="1">
    <source>
        <dbReference type="ARBA" id="ARBA00022723"/>
    </source>
</evidence>
<dbReference type="InterPro" id="IPR002694">
    <property type="entry name" value="Znf_CHC2"/>
</dbReference>
<name>A0A381Y0P5_9ZZZZ</name>
<dbReference type="SMART" id="SM00400">
    <property type="entry name" value="ZnF_CHCC"/>
    <property type="match status" value="1"/>
</dbReference>
<dbReference type="PANTHER" id="PTHR30313:SF2">
    <property type="entry name" value="DNA PRIMASE"/>
    <property type="match status" value="1"/>
</dbReference>
<sequence length="47" mass="5228">VVNLKKRGQNYFGLCPFHNEKTPSFSVAPAKEIYHCFGCNAGGNVFH</sequence>
<dbReference type="GO" id="GO:0003677">
    <property type="term" value="F:DNA binding"/>
    <property type="evidence" value="ECO:0007669"/>
    <property type="project" value="InterPro"/>
</dbReference>
<protein>
    <recommendedName>
        <fullName evidence="4">Zinc finger CHC2-type domain-containing protein</fullName>
    </recommendedName>
</protein>
<proteinExistence type="predicted"/>
<dbReference type="GO" id="GO:0003899">
    <property type="term" value="F:DNA-directed RNA polymerase activity"/>
    <property type="evidence" value="ECO:0007669"/>
    <property type="project" value="InterPro"/>
</dbReference>
<dbReference type="InterPro" id="IPR036977">
    <property type="entry name" value="DNA_primase_Znf_CHC2"/>
</dbReference>
<dbReference type="PANTHER" id="PTHR30313">
    <property type="entry name" value="DNA PRIMASE"/>
    <property type="match status" value="1"/>
</dbReference>
<keyword evidence="3" id="KW-0862">Zinc</keyword>
<dbReference type="InterPro" id="IPR050219">
    <property type="entry name" value="DnaG_primase"/>
</dbReference>
<feature type="non-terminal residue" evidence="5">
    <location>
        <position position="47"/>
    </location>
</feature>
<evidence type="ECO:0000259" key="4">
    <source>
        <dbReference type="SMART" id="SM00400"/>
    </source>
</evidence>
<gene>
    <name evidence="5" type="ORF">METZ01_LOCUS123116</name>
</gene>
<dbReference type="GO" id="GO:0008270">
    <property type="term" value="F:zinc ion binding"/>
    <property type="evidence" value="ECO:0007669"/>
    <property type="project" value="UniProtKB-KW"/>
</dbReference>
<keyword evidence="1" id="KW-0479">Metal-binding</keyword>
<organism evidence="5">
    <name type="scientific">marine metagenome</name>
    <dbReference type="NCBI Taxonomy" id="408172"/>
    <lineage>
        <taxon>unclassified sequences</taxon>
        <taxon>metagenomes</taxon>
        <taxon>ecological metagenomes</taxon>
    </lineage>
</organism>
<dbReference type="AlphaFoldDB" id="A0A381Y0P5"/>
<dbReference type="SUPFAM" id="SSF57783">
    <property type="entry name" value="Zinc beta-ribbon"/>
    <property type="match status" value="1"/>
</dbReference>
<keyword evidence="2" id="KW-0863">Zinc-finger</keyword>
<dbReference type="GO" id="GO:0005737">
    <property type="term" value="C:cytoplasm"/>
    <property type="evidence" value="ECO:0007669"/>
    <property type="project" value="TreeGrafter"/>
</dbReference>
<evidence type="ECO:0000256" key="2">
    <source>
        <dbReference type="ARBA" id="ARBA00022771"/>
    </source>
</evidence>
<dbReference type="GO" id="GO:0006269">
    <property type="term" value="P:DNA replication, synthesis of primer"/>
    <property type="evidence" value="ECO:0007669"/>
    <property type="project" value="TreeGrafter"/>
</dbReference>
<evidence type="ECO:0000313" key="5">
    <source>
        <dbReference type="EMBL" id="SVA70262.1"/>
    </source>
</evidence>
<accession>A0A381Y0P5</accession>
<evidence type="ECO:0000256" key="3">
    <source>
        <dbReference type="ARBA" id="ARBA00022833"/>
    </source>
</evidence>
<feature type="non-terminal residue" evidence="5">
    <location>
        <position position="1"/>
    </location>
</feature>